<dbReference type="Proteomes" id="UP001363151">
    <property type="component" value="Unassembled WGS sequence"/>
</dbReference>
<dbReference type="SUPFAM" id="SSF74650">
    <property type="entry name" value="Galactose mutarotase-like"/>
    <property type="match status" value="1"/>
</dbReference>
<dbReference type="InterPro" id="IPR014718">
    <property type="entry name" value="GH-type_carb-bd"/>
</dbReference>
<evidence type="ECO:0000313" key="6">
    <source>
        <dbReference type="EMBL" id="KAK7232389.1"/>
    </source>
</evidence>
<protein>
    <recommendedName>
        <fullName evidence="3 5">glucose-6-phosphate 1-epimerase</fullName>
        <ecNumber evidence="3 5">5.1.3.15</ecNumber>
    </recommendedName>
</protein>
<evidence type="ECO:0000256" key="4">
    <source>
        <dbReference type="ARBA" id="ARBA00023235"/>
    </source>
</evidence>
<dbReference type="InterPro" id="IPR008183">
    <property type="entry name" value="Aldose_1/G6P_1-epimerase"/>
</dbReference>
<organism evidence="6 7">
    <name type="scientific">Aureococcus anophagefferens</name>
    <name type="common">Harmful bloom alga</name>
    <dbReference type="NCBI Taxonomy" id="44056"/>
    <lineage>
        <taxon>Eukaryota</taxon>
        <taxon>Sar</taxon>
        <taxon>Stramenopiles</taxon>
        <taxon>Ochrophyta</taxon>
        <taxon>Pelagophyceae</taxon>
        <taxon>Pelagomonadales</taxon>
        <taxon>Pelagomonadaceae</taxon>
        <taxon>Aureococcus</taxon>
    </lineage>
</organism>
<dbReference type="EMBL" id="JBBJCI010000368">
    <property type="protein sequence ID" value="KAK7232389.1"/>
    <property type="molecule type" value="Genomic_DNA"/>
</dbReference>
<dbReference type="Pfam" id="PF01263">
    <property type="entry name" value="Aldose_epim"/>
    <property type="match status" value="1"/>
</dbReference>
<proteinExistence type="inferred from homology"/>
<dbReference type="PANTHER" id="PTHR11122">
    <property type="entry name" value="APOSPORY-ASSOCIATED PROTEIN C-RELATED"/>
    <property type="match status" value="1"/>
</dbReference>
<comment type="catalytic activity">
    <reaction evidence="1">
        <text>alpha-D-glucose 6-phosphate = beta-D-glucose 6-phosphate</text>
        <dbReference type="Rhea" id="RHEA:16249"/>
        <dbReference type="ChEBI" id="CHEBI:58225"/>
        <dbReference type="ChEBI" id="CHEBI:58247"/>
        <dbReference type="EC" id="5.1.3.15"/>
    </reaction>
</comment>
<sequence length="331" mass="36118">MIDDISNLLGSREPVNALLGSRKKPQLEVFTVEFGDDAVDVAYYGATVTSWRTAGRERLWMSSLSRLDESGPIRGGVPVAFPQFADQGPLPLHGFARTLRWTRIGGEGRDDCATATFALRKYGVPGGGHDALTSDETMGWDPAFELLYTVSVGRNDDGSPFLGLELGVKALTPFEFTTCLHTYLRFDDVRDVRLAGLRGVAYYDKVAAEDRVEDEDAIAVEQASIASCGSRPPAAGFVDRIYHETRGRPLTLTVAGGEIYDLEQTATYRDTVVFNPWVEGKRGPTRGPDFDDDGYHYMLCVEPAVARDRGPVALAAGESWAGKQTITIRAA</sequence>
<comment type="similarity">
    <text evidence="2 5">Belongs to the glucose-6-phosphate 1-epimerase family.</text>
</comment>
<comment type="caution">
    <text evidence="6">The sequence shown here is derived from an EMBL/GenBank/DDBJ whole genome shotgun (WGS) entry which is preliminary data.</text>
</comment>
<keyword evidence="4 5" id="KW-0413">Isomerase</keyword>
<dbReference type="InterPro" id="IPR011013">
    <property type="entry name" value="Gal_mutarotase_sf_dom"/>
</dbReference>
<reference evidence="6 7" key="1">
    <citation type="submission" date="2024-03" db="EMBL/GenBank/DDBJ databases">
        <title>Aureococcus anophagefferens CCMP1851 and Kratosvirus quantuckense: Draft genome of a second virus-susceptible host strain in the model system.</title>
        <authorList>
            <person name="Chase E."/>
            <person name="Truchon A.R."/>
            <person name="Schepens W."/>
            <person name="Wilhelm S.W."/>
        </authorList>
    </citation>
    <scope>NUCLEOTIDE SEQUENCE [LARGE SCALE GENOMIC DNA]</scope>
    <source>
        <strain evidence="6 7">CCMP1851</strain>
    </source>
</reference>
<dbReference type="EC" id="5.1.3.15" evidence="3 5"/>
<dbReference type="PANTHER" id="PTHR11122:SF13">
    <property type="entry name" value="GLUCOSE-6-PHOSPHATE 1-EPIMERASE"/>
    <property type="match status" value="1"/>
</dbReference>
<accession>A0ABR1FK47</accession>
<name>A0ABR1FK47_AURAN</name>
<keyword evidence="7" id="KW-1185">Reference proteome</keyword>
<evidence type="ECO:0000256" key="2">
    <source>
        <dbReference type="ARBA" id="ARBA00005866"/>
    </source>
</evidence>
<gene>
    <name evidence="6" type="primary">YMR099C</name>
    <name evidence="6" type="ORF">SO694_00032014</name>
</gene>
<dbReference type="Gene3D" id="2.70.98.10">
    <property type="match status" value="1"/>
</dbReference>
<dbReference type="InterPro" id="IPR025532">
    <property type="entry name" value="G6P_1-epimerase"/>
</dbReference>
<evidence type="ECO:0000256" key="1">
    <source>
        <dbReference type="ARBA" id="ARBA00001096"/>
    </source>
</evidence>
<evidence type="ECO:0000313" key="7">
    <source>
        <dbReference type="Proteomes" id="UP001363151"/>
    </source>
</evidence>
<evidence type="ECO:0000256" key="3">
    <source>
        <dbReference type="ARBA" id="ARBA00012083"/>
    </source>
</evidence>
<evidence type="ECO:0000256" key="5">
    <source>
        <dbReference type="PIRNR" id="PIRNR016020"/>
    </source>
</evidence>
<dbReference type="PIRSF" id="PIRSF016020">
    <property type="entry name" value="PHexose_mutarotase"/>
    <property type="match status" value="1"/>
</dbReference>